<dbReference type="KEGG" id="bko:CKF48_04420"/>
<dbReference type="EMBL" id="CP022983">
    <property type="protein sequence ID" value="ASV66632.1"/>
    <property type="molecule type" value="Genomic_DNA"/>
</dbReference>
<dbReference type="PANTHER" id="PTHR43792">
    <property type="entry name" value="GNAT FAMILY, PUTATIVE (AFU_ORTHOLOGUE AFUA_3G00765)-RELATED-RELATED"/>
    <property type="match status" value="1"/>
</dbReference>
<dbReference type="CDD" id="cd04301">
    <property type="entry name" value="NAT_SF"/>
    <property type="match status" value="1"/>
</dbReference>
<dbReference type="InterPro" id="IPR000182">
    <property type="entry name" value="GNAT_dom"/>
</dbReference>
<gene>
    <name evidence="2" type="ORF">CKF48_04420</name>
</gene>
<evidence type="ECO:0000259" key="1">
    <source>
        <dbReference type="PROSITE" id="PS51186"/>
    </source>
</evidence>
<dbReference type="Pfam" id="PF13302">
    <property type="entry name" value="Acetyltransf_3"/>
    <property type="match status" value="1"/>
</dbReference>
<organism evidence="2 3">
    <name type="scientific">Cytobacillus kochii</name>
    <dbReference type="NCBI Taxonomy" id="859143"/>
    <lineage>
        <taxon>Bacteria</taxon>
        <taxon>Bacillati</taxon>
        <taxon>Bacillota</taxon>
        <taxon>Bacilli</taxon>
        <taxon>Bacillales</taxon>
        <taxon>Bacillaceae</taxon>
        <taxon>Cytobacillus</taxon>
    </lineage>
</organism>
<dbReference type="OrthoDB" id="9798081at2"/>
<reference evidence="2 3" key="1">
    <citation type="submission" date="2017-08" db="EMBL/GenBank/DDBJ databases">
        <title>Complete Genome Sequence of Bacillus kochii Oregon-R-modENCODE STRAIN BDGP4, isolated from Drosophila melanogaster gut.</title>
        <authorList>
            <person name="Wan K.H."/>
            <person name="Yu C."/>
            <person name="Park S."/>
            <person name="Hammonds A.S."/>
            <person name="Booth B.W."/>
            <person name="Celniker S.E."/>
        </authorList>
    </citation>
    <scope>NUCLEOTIDE SEQUENCE [LARGE SCALE GENOMIC DNA]</scope>
    <source>
        <strain evidence="2 3">BDGP4</strain>
    </source>
</reference>
<proteinExistence type="predicted"/>
<dbReference type="PROSITE" id="PS51186">
    <property type="entry name" value="GNAT"/>
    <property type="match status" value="1"/>
</dbReference>
<sequence>MQLKSNRLVIRSYMYEDYEAWIAGLKNRLVSQSRHDEGRPQDLPAYTKEKFKKKIEQWSKQDDAWQLSEFGIFRENDGAHIGKIELYRTQRNGKELVLLGYAIHNQYWRKGYGKESVVTIIPFIFEYLQPERIELHIDSDNLASIHLAESIGFKYEEKQSQFSFDSGEWSEFFIYYLEK</sequence>
<dbReference type="AlphaFoldDB" id="A0A248TET2"/>
<dbReference type="Proteomes" id="UP000215137">
    <property type="component" value="Chromosome"/>
</dbReference>
<dbReference type="Gene3D" id="3.40.630.30">
    <property type="match status" value="1"/>
</dbReference>
<evidence type="ECO:0000313" key="3">
    <source>
        <dbReference type="Proteomes" id="UP000215137"/>
    </source>
</evidence>
<feature type="domain" description="N-acetyltransferase" evidence="1">
    <location>
        <begin position="8"/>
        <end position="179"/>
    </location>
</feature>
<dbReference type="PANTHER" id="PTHR43792:SF1">
    <property type="entry name" value="N-ACETYLTRANSFERASE DOMAIN-CONTAINING PROTEIN"/>
    <property type="match status" value="1"/>
</dbReference>
<keyword evidence="3" id="KW-1185">Reference proteome</keyword>
<dbReference type="SUPFAM" id="SSF55729">
    <property type="entry name" value="Acyl-CoA N-acyltransferases (Nat)"/>
    <property type="match status" value="1"/>
</dbReference>
<dbReference type="InterPro" id="IPR051531">
    <property type="entry name" value="N-acetyltransferase"/>
</dbReference>
<dbReference type="RefSeq" id="WP_095370207.1">
    <property type="nucleotide sequence ID" value="NZ_CP022983.1"/>
</dbReference>
<accession>A0A248TET2</accession>
<dbReference type="GO" id="GO:0016747">
    <property type="term" value="F:acyltransferase activity, transferring groups other than amino-acyl groups"/>
    <property type="evidence" value="ECO:0007669"/>
    <property type="project" value="InterPro"/>
</dbReference>
<dbReference type="InterPro" id="IPR016181">
    <property type="entry name" value="Acyl_CoA_acyltransferase"/>
</dbReference>
<name>A0A248TET2_9BACI</name>
<protein>
    <recommendedName>
        <fullName evidence="1">N-acetyltransferase domain-containing protein</fullName>
    </recommendedName>
</protein>
<evidence type="ECO:0000313" key="2">
    <source>
        <dbReference type="EMBL" id="ASV66632.1"/>
    </source>
</evidence>